<keyword evidence="1" id="KW-1133">Transmembrane helix</keyword>
<evidence type="ECO:0008006" key="4">
    <source>
        <dbReference type="Google" id="ProtNLM"/>
    </source>
</evidence>
<dbReference type="Proteomes" id="UP001595817">
    <property type="component" value="Unassembled WGS sequence"/>
</dbReference>
<feature type="transmembrane region" description="Helical" evidence="1">
    <location>
        <begin position="123"/>
        <end position="145"/>
    </location>
</feature>
<sequence>MKANWDQYVGLVLLFIYILLKYLGSVQRVESPFFEDYIASITADIEGSGAVFGYIMKAPIVETVFSLLLSAFFIGLFFVTKVIVLKWTSEIGNLILMVFIFVICLWGVSAALRNILMYVQWDFSILILADCSFLLFLIYYVGYILSIQKRRVRVE</sequence>
<evidence type="ECO:0000256" key="1">
    <source>
        <dbReference type="SAM" id="Phobius"/>
    </source>
</evidence>
<accession>A0ABV8X5H4</accession>
<feature type="transmembrane region" description="Helical" evidence="1">
    <location>
        <begin position="7"/>
        <end position="24"/>
    </location>
</feature>
<keyword evidence="1" id="KW-0812">Transmembrane</keyword>
<keyword evidence="1" id="KW-0472">Membrane</keyword>
<feature type="transmembrane region" description="Helical" evidence="1">
    <location>
        <begin position="91"/>
        <end position="111"/>
    </location>
</feature>
<comment type="caution">
    <text evidence="2">The sequence shown here is derived from an EMBL/GenBank/DDBJ whole genome shotgun (WGS) entry which is preliminary data.</text>
</comment>
<reference evidence="3" key="1">
    <citation type="journal article" date="2019" name="Int. J. Syst. Evol. Microbiol.">
        <title>The Global Catalogue of Microorganisms (GCM) 10K type strain sequencing project: providing services to taxonomists for standard genome sequencing and annotation.</title>
        <authorList>
            <consortium name="The Broad Institute Genomics Platform"/>
            <consortium name="The Broad Institute Genome Sequencing Center for Infectious Disease"/>
            <person name="Wu L."/>
            <person name="Ma J."/>
        </authorList>
    </citation>
    <scope>NUCLEOTIDE SEQUENCE [LARGE SCALE GENOMIC DNA]</scope>
    <source>
        <strain evidence="3">CCUG 59778</strain>
    </source>
</reference>
<evidence type="ECO:0000313" key="3">
    <source>
        <dbReference type="Proteomes" id="UP001595817"/>
    </source>
</evidence>
<feature type="transmembrane region" description="Helical" evidence="1">
    <location>
        <begin position="64"/>
        <end position="84"/>
    </location>
</feature>
<protein>
    <recommendedName>
        <fullName evidence="4">Exosortase/archaeosortase family protein</fullName>
    </recommendedName>
</protein>
<dbReference type="EMBL" id="JBHSEC010000014">
    <property type="protein sequence ID" value="MFC4410359.1"/>
    <property type="molecule type" value="Genomic_DNA"/>
</dbReference>
<keyword evidence="3" id="KW-1185">Reference proteome</keyword>
<proteinExistence type="predicted"/>
<dbReference type="RefSeq" id="WP_378154112.1">
    <property type="nucleotide sequence ID" value="NZ_JBHSEC010000014.1"/>
</dbReference>
<organism evidence="2 3">
    <name type="scientific">Chungangia koreensis</name>
    <dbReference type="NCBI Taxonomy" id="752657"/>
    <lineage>
        <taxon>Bacteria</taxon>
        <taxon>Bacillati</taxon>
        <taxon>Bacillota</taxon>
        <taxon>Bacilli</taxon>
        <taxon>Lactobacillales</taxon>
        <taxon>Chungangia</taxon>
    </lineage>
</organism>
<gene>
    <name evidence="2" type="ORF">ACFOZY_07980</name>
</gene>
<evidence type="ECO:0000313" key="2">
    <source>
        <dbReference type="EMBL" id="MFC4410359.1"/>
    </source>
</evidence>
<name>A0ABV8X5H4_9LACT</name>